<dbReference type="GO" id="GO:0015833">
    <property type="term" value="P:peptide transport"/>
    <property type="evidence" value="ECO:0007669"/>
    <property type="project" value="InterPro"/>
</dbReference>
<evidence type="ECO:0000256" key="5">
    <source>
        <dbReference type="SAM" id="MobiDB-lite"/>
    </source>
</evidence>
<feature type="region of interest" description="Disordered" evidence="5">
    <location>
        <begin position="1"/>
        <end position="26"/>
    </location>
</feature>
<keyword evidence="2" id="KW-0813">Transport</keyword>
<evidence type="ECO:0000256" key="4">
    <source>
        <dbReference type="ARBA" id="ARBA00022840"/>
    </source>
</evidence>
<dbReference type="GO" id="GO:0005524">
    <property type="term" value="F:ATP binding"/>
    <property type="evidence" value="ECO:0007669"/>
    <property type="project" value="UniProtKB-KW"/>
</dbReference>
<dbReference type="InterPro" id="IPR013563">
    <property type="entry name" value="Oligopep_ABC_C"/>
</dbReference>
<dbReference type="InterPro" id="IPR003593">
    <property type="entry name" value="AAA+_ATPase"/>
</dbReference>
<dbReference type="InterPro" id="IPR003439">
    <property type="entry name" value="ABC_transporter-like_ATP-bd"/>
</dbReference>
<dbReference type="FunFam" id="3.40.50.300:FF:000016">
    <property type="entry name" value="Oligopeptide ABC transporter ATP-binding component"/>
    <property type="match status" value="1"/>
</dbReference>
<dbReference type="EMBL" id="VXRG01000173">
    <property type="protein sequence ID" value="MXY95822.1"/>
    <property type="molecule type" value="Genomic_DNA"/>
</dbReference>
<dbReference type="NCBIfam" id="TIGR01727">
    <property type="entry name" value="oligo_HPY"/>
    <property type="match status" value="1"/>
</dbReference>
<dbReference type="CDD" id="cd03257">
    <property type="entry name" value="ABC_NikE_OppD_transporters"/>
    <property type="match status" value="1"/>
</dbReference>
<keyword evidence="3" id="KW-0547">Nucleotide-binding</keyword>
<dbReference type="PANTHER" id="PTHR43776:SF7">
    <property type="entry name" value="D,D-DIPEPTIDE TRANSPORT ATP-BINDING PROTEIN DDPF-RELATED"/>
    <property type="match status" value="1"/>
</dbReference>
<dbReference type="PROSITE" id="PS00211">
    <property type="entry name" value="ABC_TRANSPORTER_1"/>
    <property type="match status" value="1"/>
</dbReference>
<organism evidence="7">
    <name type="scientific">Caldilineaceae bacterium SB0664_bin_27</name>
    <dbReference type="NCBI Taxonomy" id="2605260"/>
    <lineage>
        <taxon>Bacteria</taxon>
        <taxon>Bacillati</taxon>
        <taxon>Chloroflexota</taxon>
        <taxon>Caldilineae</taxon>
        <taxon>Caldilineales</taxon>
        <taxon>Caldilineaceae</taxon>
    </lineage>
</organism>
<comment type="similarity">
    <text evidence="1">Belongs to the ABC transporter superfamily.</text>
</comment>
<comment type="caution">
    <text evidence="7">The sequence shown here is derived from an EMBL/GenBank/DDBJ whole genome shotgun (WGS) entry which is preliminary data.</text>
</comment>
<feature type="compositionally biased region" description="Acidic residues" evidence="5">
    <location>
        <begin position="8"/>
        <end position="19"/>
    </location>
</feature>
<dbReference type="Pfam" id="PF00005">
    <property type="entry name" value="ABC_tran"/>
    <property type="match status" value="1"/>
</dbReference>
<dbReference type="InterPro" id="IPR017871">
    <property type="entry name" value="ABC_transporter-like_CS"/>
</dbReference>
<dbReference type="PROSITE" id="PS50893">
    <property type="entry name" value="ABC_TRANSPORTER_2"/>
    <property type="match status" value="1"/>
</dbReference>
<dbReference type="InterPro" id="IPR027417">
    <property type="entry name" value="P-loop_NTPase"/>
</dbReference>
<gene>
    <name evidence="7" type="ORF">F4Y42_20475</name>
</gene>
<accession>A0A6B0Z1R5</accession>
<keyword evidence="4 7" id="KW-0067">ATP-binding</keyword>
<dbReference type="SMART" id="SM00382">
    <property type="entry name" value="AAA"/>
    <property type="match status" value="1"/>
</dbReference>
<feature type="domain" description="ABC transporter" evidence="6">
    <location>
        <begin position="42"/>
        <end position="286"/>
    </location>
</feature>
<dbReference type="Gene3D" id="3.40.50.300">
    <property type="entry name" value="P-loop containing nucleotide triphosphate hydrolases"/>
    <property type="match status" value="1"/>
</dbReference>
<evidence type="ECO:0000256" key="2">
    <source>
        <dbReference type="ARBA" id="ARBA00022448"/>
    </source>
</evidence>
<dbReference type="GO" id="GO:0055085">
    <property type="term" value="P:transmembrane transport"/>
    <property type="evidence" value="ECO:0007669"/>
    <property type="project" value="UniProtKB-ARBA"/>
</dbReference>
<dbReference type="PANTHER" id="PTHR43776">
    <property type="entry name" value="TRANSPORT ATP-BINDING PROTEIN"/>
    <property type="match status" value="1"/>
</dbReference>
<dbReference type="SUPFAM" id="SSF52540">
    <property type="entry name" value="P-loop containing nucleoside triphosphate hydrolases"/>
    <property type="match status" value="1"/>
</dbReference>
<evidence type="ECO:0000259" key="6">
    <source>
        <dbReference type="PROSITE" id="PS50893"/>
    </source>
</evidence>
<dbReference type="AlphaFoldDB" id="A0A6B0Z1R5"/>
<proteinExistence type="inferred from homology"/>
<dbReference type="GO" id="GO:0016887">
    <property type="term" value="F:ATP hydrolysis activity"/>
    <property type="evidence" value="ECO:0007669"/>
    <property type="project" value="InterPro"/>
</dbReference>
<sequence length="361" mass="40387">MSQNDSESVVETEQTETEQTENGTRRHDALLEVAGLRKWFPIQKGFFSRTVGQVKAVDGVSFYVRAGETLGLVGESGCGKTTTGRLIMHAFPPTAGDIWFDDQELGPVNIASVEGQQLKRLRRNMQMVFQDPYSSLNPRMNLLQNVGEPLLVNEIAKGQELEDRVSELLRVVGLRPEYLNRYPHAFSGGQRQRIGVARALALNPQLIVLDEPVSALDVSVQAQILNLLQDLQEEFDLTYLFIAHDLSVVEHISDRVAVMYVGMLVESARTEVLYQNPMHPYTEALLSSVPKPDPRDRAEPIVLEGDVADPANPPSGCYFHPRCLYNDNERCMEETPELREVEQGHFVRCHYAGELELAGVG</sequence>
<reference evidence="7" key="1">
    <citation type="submission" date="2019-09" db="EMBL/GenBank/DDBJ databases">
        <title>Characterisation of the sponge microbiome using genome-centric metagenomics.</title>
        <authorList>
            <person name="Engelberts J.P."/>
            <person name="Robbins S.J."/>
            <person name="De Goeij J.M."/>
            <person name="Aranda M."/>
            <person name="Bell S.C."/>
            <person name="Webster N.S."/>
        </authorList>
    </citation>
    <scope>NUCLEOTIDE SEQUENCE</scope>
    <source>
        <strain evidence="7">SB0664_bin_27</strain>
    </source>
</reference>
<name>A0A6B0Z1R5_9CHLR</name>
<dbReference type="InterPro" id="IPR050319">
    <property type="entry name" value="ABC_transp_ATP-bind"/>
</dbReference>
<protein>
    <submittedName>
        <fullName evidence="7">ATP-binding cassette domain-containing protein</fullName>
    </submittedName>
</protein>
<dbReference type="Pfam" id="PF08352">
    <property type="entry name" value="oligo_HPY"/>
    <property type="match status" value="1"/>
</dbReference>
<evidence type="ECO:0000256" key="1">
    <source>
        <dbReference type="ARBA" id="ARBA00005417"/>
    </source>
</evidence>
<evidence type="ECO:0000313" key="7">
    <source>
        <dbReference type="EMBL" id="MXY95822.1"/>
    </source>
</evidence>
<evidence type="ECO:0000256" key="3">
    <source>
        <dbReference type="ARBA" id="ARBA00022741"/>
    </source>
</evidence>